<organism evidence="1 2">
    <name type="scientific">Bacteroides graminisolvens DSM 19988 = JCM 15093</name>
    <dbReference type="NCBI Taxonomy" id="1121097"/>
    <lineage>
        <taxon>Bacteria</taxon>
        <taxon>Pseudomonadati</taxon>
        <taxon>Bacteroidota</taxon>
        <taxon>Bacteroidia</taxon>
        <taxon>Bacteroidales</taxon>
        <taxon>Bacteroidaceae</taxon>
        <taxon>Bacteroides</taxon>
    </lineage>
</organism>
<dbReference type="Proteomes" id="UP000027601">
    <property type="component" value="Unassembled WGS sequence"/>
</dbReference>
<dbReference type="RefSeq" id="WP_024996416.1">
    <property type="nucleotide sequence ID" value="NZ_ATZI01000007.1"/>
</dbReference>
<name>A0A069D2N3_9BACE</name>
<dbReference type="STRING" id="1121097.GCA_000428125_01971"/>
<comment type="caution">
    <text evidence="1">The sequence shown here is derived from an EMBL/GenBank/DDBJ whole genome shotgun (WGS) entry which is preliminary data.</text>
</comment>
<protein>
    <submittedName>
        <fullName evidence="1">Uncharacterized protein</fullName>
    </submittedName>
</protein>
<dbReference type="Gene3D" id="3.30.2220.10">
    <property type="entry name" value="rbstp2171"/>
    <property type="match status" value="1"/>
</dbReference>
<evidence type="ECO:0000313" key="1">
    <source>
        <dbReference type="EMBL" id="GAK36536.1"/>
    </source>
</evidence>
<reference evidence="1 2" key="1">
    <citation type="journal article" date="2015" name="Microbes Environ.">
        <title>Distribution and evolution of nitrogen fixation genes in the phylum bacteroidetes.</title>
        <authorList>
            <person name="Inoue J."/>
            <person name="Oshima K."/>
            <person name="Suda W."/>
            <person name="Sakamoto M."/>
            <person name="Iino T."/>
            <person name="Noda S."/>
            <person name="Hongoh Y."/>
            <person name="Hattori M."/>
            <person name="Ohkuma M."/>
        </authorList>
    </citation>
    <scope>NUCLEOTIDE SEQUENCE [LARGE SCALE GENOMIC DNA]</scope>
    <source>
        <strain evidence="1 2">JCM 15093</strain>
    </source>
</reference>
<sequence>MEEKSLTLIQEEQIRKRALELKAEKKLRKVYPMVVFGDTDCEEKELYVAYLAEPTFPQFSKFMAASKKDEVTAMRTLAKDCFIDGDKELVDNESLFLFGLMGQLSEIITTRQSTLVGLSKAGK</sequence>
<dbReference type="OrthoDB" id="1046975at2"/>
<dbReference type="eggNOG" id="ENOG5033TYI">
    <property type="taxonomic scope" value="Bacteria"/>
</dbReference>
<keyword evidence="2" id="KW-1185">Reference proteome</keyword>
<evidence type="ECO:0000313" key="2">
    <source>
        <dbReference type="Proteomes" id="UP000027601"/>
    </source>
</evidence>
<dbReference type="AlphaFoldDB" id="A0A069D2N3"/>
<gene>
    <name evidence="1" type="ORF">JCM15093_1706</name>
</gene>
<proteinExistence type="predicted"/>
<dbReference type="EMBL" id="BAJS01000008">
    <property type="protein sequence ID" value="GAK36536.1"/>
    <property type="molecule type" value="Genomic_DNA"/>
</dbReference>
<accession>A0A069D2N3</accession>